<dbReference type="Proteomes" id="UP001459714">
    <property type="component" value="Unassembled WGS sequence"/>
</dbReference>
<keyword evidence="2" id="KW-1185">Reference proteome</keyword>
<dbReference type="EMBL" id="JBBYAK010000001">
    <property type="protein sequence ID" value="MEL3958322.1"/>
    <property type="molecule type" value="Genomic_DNA"/>
</dbReference>
<evidence type="ECO:0000313" key="1">
    <source>
        <dbReference type="EMBL" id="MEL3958322.1"/>
    </source>
</evidence>
<organism evidence="1 2">
    <name type="scientific">Caldifermentibacillus hisashii</name>
    <dbReference type="NCBI Taxonomy" id="996558"/>
    <lineage>
        <taxon>Bacteria</taxon>
        <taxon>Bacillati</taxon>
        <taxon>Bacillota</taxon>
        <taxon>Bacilli</taxon>
        <taxon>Bacillales</taxon>
        <taxon>Bacillaceae</taxon>
        <taxon>Caldifermentibacillus</taxon>
    </lineage>
</organism>
<protein>
    <submittedName>
        <fullName evidence="1">Uncharacterized protein</fullName>
    </submittedName>
</protein>
<dbReference type="RefSeq" id="WP_342020492.1">
    <property type="nucleotide sequence ID" value="NZ_JBBYAK010000001.1"/>
</dbReference>
<proteinExistence type="predicted"/>
<reference evidence="1 2" key="1">
    <citation type="submission" date="2024-03" db="EMBL/GenBank/DDBJ databases">
        <title>Bacilli Hybrid Assemblies.</title>
        <authorList>
            <person name="Kovac J."/>
        </authorList>
    </citation>
    <scope>NUCLEOTIDE SEQUENCE [LARGE SCALE GENOMIC DNA]</scope>
    <source>
        <strain evidence="1 2">FSL M8-0022</strain>
    </source>
</reference>
<accession>A0ABU9K1G0</accession>
<evidence type="ECO:0000313" key="2">
    <source>
        <dbReference type="Proteomes" id="UP001459714"/>
    </source>
</evidence>
<name>A0ABU9K1G0_9BACI</name>
<comment type="caution">
    <text evidence="1">The sequence shown here is derived from an EMBL/GenBank/DDBJ whole genome shotgun (WGS) entry which is preliminary data.</text>
</comment>
<gene>
    <name evidence="1" type="ORF">NST17_14120</name>
</gene>
<sequence length="46" mass="5250">MIWLISDEMHESFIKTKLATRKGIVVKKMGGFRLKTTTRTGLVAKK</sequence>